<accession>A0ABV6S5Q0</accession>
<evidence type="ECO:0008006" key="3">
    <source>
        <dbReference type="Google" id="ProtNLM"/>
    </source>
</evidence>
<organism evidence="1 2">
    <name type="scientific">Novosphingobium clariflavum</name>
    <dbReference type="NCBI Taxonomy" id="2029884"/>
    <lineage>
        <taxon>Bacteria</taxon>
        <taxon>Pseudomonadati</taxon>
        <taxon>Pseudomonadota</taxon>
        <taxon>Alphaproteobacteria</taxon>
        <taxon>Sphingomonadales</taxon>
        <taxon>Sphingomonadaceae</taxon>
        <taxon>Novosphingobium</taxon>
    </lineage>
</organism>
<protein>
    <recommendedName>
        <fullName evidence="3">ANTAR domain-containing protein</fullName>
    </recommendedName>
</protein>
<evidence type="ECO:0000313" key="2">
    <source>
        <dbReference type="Proteomes" id="UP001589858"/>
    </source>
</evidence>
<gene>
    <name evidence="1" type="ORF">ACFFF8_08110</name>
</gene>
<proteinExistence type="predicted"/>
<keyword evidence="2" id="KW-1185">Reference proteome</keyword>
<comment type="caution">
    <text evidence="1">The sequence shown here is derived from an EMBL/GenBank/DDBJ whole genome shotgun (WGS) entry which is preliminary data.</text>
</comment>
<reference evidence="1 2" key="1">
    <citation type="submission" date="2024-09" db="EMBL/GenBank/DDBJ databases">
        <authorList>
            <person name="Sun Q."/>
            <person name="Mori K."/>
        </authorList>
    </citation>
    <scope>NUCLEOTIDE SEQUENCE [LARGE SCALE GENOMIC DNA]</scope>
    <source>
        <strain evidence="1 2">CICC 11035S</strain>
    </source>
</reference>
<dbReference type="EMBL" id="JBHLTM010000027">
    <property type="protein sequence ID" value="MFC0684557.1"/>
    <property type="molecule type" value="Genomic_DNA"/>
</dbReference>
<name>A0ABV6S5Q0_9SPHN</name>
<evidence type="ECO:0000313" key="1">
    <source>
        <dbReference type="EMBL" id="MFC0684557.1"/>
    </source>
</evidence>
<dbReference type="RefSeq" id="WP_267219399.1">
    <property type="nucleotide sequence ID" value="NZ_JAPCWC010000004.1"/>
</dbReference>
<sequence>MGRLLREAMTSHNECRVAMLSEIEFAETARVLKTLAREAGHDERAVIDQLARHGLDAALGVMSSIDRTATSEAYQRHRARWRAGMNRPGVH</sequence>
<dbReference type="Proteomes" id="UP001589858">
    <property type="component" value="Unassembled WGS sequence"/>
</dbReference>